<sequence>MFVSTKSVDLFVYLLVGVDKKPRLSGATNSSNSSKFCARQADAGEELQLAGSNRTGYDMRDFALCCWQRPESLGKSSKADMKSAFGFQPITHYDGAPPTTQCSFISRPTDVLIR</sequence>
<protein>
    <submittedName>
        <fullName evidence="1">Uncharacterized protein</fullName>
    </submittedName>
</protein>
<dbReference type="EMBL" id="UYRX01001038">
    <property type="protein sequence ID" value="VDK87836.1"/>
    <property type="molecule type" value="Genomic_DNA"/>
</dbReference>
<gene>
    <name evidence="1" type="ORF">NLS_LOCUS8364</name>
</gene>
<evidence type="ECO:0000313" key="1">
    <source>
        <dbReference type="EMBL" id="VDK87836.1"/>
    </source>
</evidence>
<name>A0A3P6TIH8_LITSI</name>
<reference evidence="1 2" key="1">
    <citation type="submission" date="2018-08" db="EMBL/GenBank/DDBJ databases">
        <authorList>
            <person name="Laetsch R D."/>
            <person name="Stevens L."/>
            <person name="Kumar S."/>
            <person name="Blaxter L. M."/>
        </authorList>
    </citation>
    <scope>NUCLEOTIDE SEQUENCE [LARGE SCALE GENOMIC DNA]</scope>
</reference>
<evidence type="ECO:0000313" key="2">
    <source>
        <dbReference type="Proteomes" id="UP000277928"/>
    </source>
</evidence>
<accession>A0A3P6TIH8</accession>
<dbReference type="AlphaFoldDB" id="A0A3P6TIH8"/>
<proteinExistence type="predicted"/>
<keyword evidence="2" id="KW-1185">Reference proteome</keyword>
<dbReference type="Proteomes" id="UP000277928">
    <property type="component" value="Unassembled WGS sequence"/>
</dbReference>
<organism evidence="1 2">
    <name type="scientific">Litomosoides sigmodontis</name>
    <name type="common">Filarial nematode worm</name>
    <dbReference type="NCBI Taxonomy" id="42156"/>
    <lineage>
        <taxon>Eukaryota</taxon>
        <taxon>Metazoa</taxon>
        <taxon>Ecdysozoa</taxon>
        <taxon>Nematoda</taxon>
        <taxon>Chromadorea</taxon>
        <taxon>Rhabditida</taxon>
        <taxon>Spirurina</taxon>
        <taxon>Spiruromorpha</taxon>
        <taxon>Filarioidea</taxon>
        <taxon>Onchocercidae</taxon>
        <taxon>Litomosoides</taxon>
    </lineage>
</organism>